<evidence type="ECO:0000256" key="1">
    <source>
        <dbReference type="SAM" id="MobiDB-lite"/>
    </source>
</evidence>
<gene>
    <name evidence="2" type="ORF">FIBSPDRAFT_994999</name>
</gene>
<accession>A0A165XKH5</accession>
<feature type="region of interest" description="Disordered" evidence="1">
    <location>
        <begin position="110"/>
        <end position="136"/>
    </location>
</feature>
<organism evidence="2">
    <name type="scientific">Athelia psychrophila</name>
    <dbReference type="NCBI Taxonomy" id="1759441"/>
    <lineage>
        <taxon>Eukaryota</taxon>
        <taxon>Fungi</taxon>
        <taxon>Dikarya</taxon>
        <taxon>Basidiomycota</taxon>
        <taxon>Agaricomycotina</taxon>
        <taxon>Agaricomycetes</taxon>
        <taxon>Agaricomycetidae</taxon>
        <taxon>Atheliales</taxon>
        <taxon>Atheliaceae</taxon>
        <taxon>Athelia</taxon>
    </lineage>
</organism>
<proteinExistence type="predicted"/>
<feature type="compositionally biased region" description="Acidic residues" evidence="1">
    <location>
        <begin position="123"/>
        <end position="133"/>
    </location>
</feature>
<dbReference type="AlphaFoldDB" id="A0A165XKH5"/>
<reference evidence="2" key="1">
    <citation type="journal article" date="2016" name="Mol. Biol. Evol.">
        <title>Comparative Genomics of Early-Diverging Mushroom-Forming Fungi Provides Insights into the Origins of Lignocellulose Decay Capabilities.</title>
        <authorList>
            <person name="Nagy L.G."/>
            <person name="Riley R."/>
            <person name="Tritt A."/>
            <person name="Adam C."/>
            <person name="Daum C."/>
            <person name="Floudas D."/>
            <person name="Sun H."/>
            <person name="Yadav J.S."/>
            <person name="Pangilinan J."/>
            <person name="Larsson K.H."/>
            <person name="Matsuura K."/>
            <person name="Barry K."/>
            <person name="Labutti K."/>
            <person name="Kuo R."/>
            <person name="Ohm R.A."/>
            <person name="Bhattacharya S.S."/>
            <person name="Shirouzu T."/>
            <person name="Yoshinaga Y."/>
            <person name="Martin F.M."/>
            <person name="Grigoriev I.V."/>
            <person name="Hibbett D.S."/>
        </authorList>
    </citation>
    <scope>NUCLEOTIDE SEQUENCE [LARGE SCALE GENOMIC DNA]</scope>
    <source>
        <strain evidence="2">CBS 109695</strain>
    </source>
</reference>
<evidence type="ECO:0000313" key="2">
    <source>
        <dbReference type="EMBL" id="KZP08634.1"/>
    </source>
</evidence>
<dbReference type="EMBL" id="KV417717">
    <property type="protein sequence ID" value="KZP08634.1"/>
    <property type="molecule type" value="Genomic_DNA"/>
</dbReference>
<sequence>MPEVLQPFSWRMSCFITGGRPARITCHRIKQTQVMALYLAPKTPRWMQPSWKKVGGEKQRMNNLIHEEVRTSPLITVNILPKRENVHSMMIRTTERAALAPRLQLEMTVNESSSRTLAKPDAAEDAEDFDSEDWGQKKITGIPDDLGYNAISQLPQFTSCTICARYLSIEVAYLPDNSQPKV</sequence>
<name>A0A165XKH5_9AGAM</name>
<protein>
    <submittedName>
        <fullName evidence="2">Uncharacterized protein</fullName>
    </submittedName>
</protein>